<dbReference type="EMBL" id="JACHGH010000002">
    <property type="protein sequence ID" value="MBB6452262.1"/>
    <property type="molecule type" value="Genomic_DNA"/>
</dbReference>
<dbReference type="InterPro" id="IPR036291">
    <property type="entry name" value="NAD(P)-bd_dom_sf"/>
</dbReference>
<organism evidence="2 3">
    <name type="scientific">Salirhabdus euzebyi</name>
    <dbReference type="NCBI Taxonomy" id="394506"/>
    <lineage>
        <taxon>Bacteria</taxon>
        <taxon>Bacillati</taxon>
        <taxon>Bacillota</taxon>
        <taxon>Bacilli</taxon>
        <taxon>Bacillales</taxon>
        <taxon>Bacillaceae</taxon>
        <taxon>Salirhabdus</taxon>
    </lineage>
</organism>
<dbReference type="PANTHER" id="PTHR14097">
    <property type="entry name" value="OXIDOREDUCTASE HTATIP2"/>
    <property type="match status" value="1"/>
</dbReference>
<reference evidence="2 3" key="1">
    <citation type="submission" date="2020-08" db="EMBL/GenBank/DDBJ databases">
        <title>Genomic Encyclopedia of Type Strains, Phase IV (KMG-IV): sequencing the most valuable type-strain genomes for metagenomic binning, comparative biology and taxonomic classification.</title>
        <authorList>
            <person name="Goeker M."/>
        </authorList>
    </citation>
    <scope>NUCLEOTIDE SEQUENCE [LARGE SCALE GENOMIC DNA]</scope>
    <source>
        <strain evidence="2 3">DSM 19612</strain>
    </source>
</reference>
<gene>
    <name evidence="2" type="ORF">HNQ94_000707</name>
</gene>
<feature type="domain" description="NAD(P)-binding" evidence="1">
    <location>
        <begin position="11"/>
        <end position="138"/>
    </location>
</feature>
<dbReference type="Proteomes" id="UP000581688">
    <property type="component" value="Unassembled WGS sequence"/>
</dbReference>
<evidence type="ECO:0000259" key="1">
    <source>
        <dbReference type="Pfam" id="PF13460"/>
    </source>
</evidence>
<accession>A0A841Q1V8</accession>
<keyword evidence="3" id="KW-1185">Reference proteome</keyword>
<dbReference type="InterPro" id="IPR016040">
    <property type="entry name" value="NAD(P)-bd_dom"/>
</dbReference>
<proteinExistence type="predicted"/>
<dbReference type="RefSeq" id="WP_174495061.1">
    <property type="nucleotide sequence ID" value="NZ_CADDWK010000002.1"/>
</dbReference>
<dbReference type="Gene3D" id="3.40.50.720">
    <property type="entry name" value="NAD(P)-binding Rossmann-like Domain"/>
    <property type="match status" value="1"/>
</dbReference>
<dbReference type="PANTHER" id="PTHR14097:SF7">
    <property type="entry name" value="OXIDOREDUCTASE HTATIP2"/>
    <property type="match status" value="1"/>
</dbReference>
<dbReference type="Pfam" id="PF13460">
    <property type="entry name" value="NAD_binding_10"/>
    <property type="match status" value="1"/>
</dbReference>
<evidence type="ECO:0000313" key="2">
    <source>
        <dbReference type="EMBL" id="MBB6452262.1"/>
    </source>
</evidence>
<dbReference type="SUPFAM" id="SSF51735">
    <property type="entry name" value="NAD(P)-binding Rossmann-fold domains"/>
    <property type="match status" value="1"/>
</dbReference>
<name>A0A841Q1V8_9BACI</name>
<evidence type="ECO:0000313" key="3">
    <source>
        <dbReference type="Proteomes" id="UP000581688"/>
    </source>
</evidence>
<sequence length="226" mass="25254">MTHGKTALIAGASGLVGNKLLHELLQGQEYKKVYSLVRSPSGIEHAKLTEVVCNFDKLEDVEEYFSVDDVFCCLGTTIKKAKSKEAMYKVDVEYPLAIAELAKKNNVQHFSIISSMNANANSILWYPKMKGILENKLTAISFRSISIMRPSLLLGERKEFRLGEAIASKIFTAISFLLKESWKSRLAINAETVARAMFYLSQIDKQGVGVYTANEIKNMSSLMDKK</sequence>
<comment type="caution">
    <text evidence="2">The sequence shown here is derived from an EMBL/GenBank/DDBJ whole genome shotgun (WGS) entry which is preliminary data.</text>
</comment>
<protein>
    <submittedName>
        <fullName evidence="2">Nucleoside-diphosphate-sugar epimerase</fullName>
    </submittedName>
</protein>
<dbReference type="AlphaFoldDB" id="A0A841Q1V8"/>